<reference evidence="10 11" key="1">
    <citation type="submission" date="2021-01" db="EMBL/GenBank/DDBJ databases">
        <title>Roseomonas sp. nov, a bacterium isolated from an oil production mixture in Yumen Oilfield.</title>
        <authorList>
            <person name="Wu D."/>
        </authorList>
    </citation>
    <scope>NUCLEOTIDE SEQUENCE [LARGE SCALE GENOMIC DNA]</scope>
    <source>
        <strain evidence="10 11">ROY-5-3</strain>
    </source>
</reference>
<organism evidence="10 11">
    <name type="scientific">Falsiroseomonas oleicola</name>
    <dbReference type="NCBI Taxonomy" id="2801474"/>
    <lineage>
        <taxon>Bacteria</taxon>
        <taxon>Pseudomonadati</taxon>
        <taxon>Pseudomonadota</taxon>
        <taxon>Alphaproteobacteria</taxon>
        <taxon>Acetobacterales</taxon>
        <taxon>Roseomonadaceae</taxon>
        <taxon>Falsiroseomonas</taxon>
    </lineage>
</organism>
<sequence>MERFTTLTGPAAPVPLANLDTDMIIRVEHSAGLPRDQLGPHALASWRLRADGAPDPDCVLNRPPYDGARILVGGENFGCGSARETAVWALHGFGIRAVIAPSFGGAFHENLFENGMLPIRLPPAQVAALQALVLTAPMLTIDLTAQEIHAEGLTLPFTVEPLRRSMLLEGLDPIGLTLTRDAAIRAFQTADARRRPWLSAAGDR</sequence>
<evidence type="ECO:0000256" key="3">
    <source>
        <dbReference type="ARBA" id="ARBA00004729"/>
    </source>
</evidence>
<comment type="pathway">
    <text evidence="3">Amino-acid biosynthesis; L-leucine biosynthesis; L-leucine from 3-methyl-2-oxobutanoate: step 2/4.</text>
</comment>
<dbReference type="Pfam" id="PF00694">
    <property type="entry name" value="Aconitase_C"/>
    <property type="match status" value="1"/>
</dbReference>
<comment type="catalytic activity">
    <reaction evidence="1">
        <text>(2R,3S)-3-isopropylmalate = (2S)-2-isopropylmalate</text>
        <dbReference type="Rhea" id="RHEA:32287"/>
        <dbReference type="ChEBI" id="CHEBI:1178"/>
        <dbReference type="ChEBI" id="CHEBI:35121"/>
        <dbReference type="EC" id="4.2.1.33"/>
    </reaction>
</comment>
<evidence type="ECO:0000256" key="4">
    <source>
        <dbReference type="ARBA" id="ARBA00011998"/>
    </source>
</evidence>
<comment type="caution">
    <text evidence="10">The sequence shown here is derived from an EMBL/GenBank/DDBJ whole genome shotgun (WGS) entry which is preliminary data.</text>
</comment>
<dbReference type="PANTHER" id="PTHR43345:SF5">
    <property type="entry name" value="3-ISOPROPYLMALATE DEHYDRATASE SMALL SUBUNIT"/>
    <property type="match status" value="1"/>
</dbReference>
<dbReference type="InterPro" id="IPR000573">
    <property type="entry name" value="AconitaseA/IPMdHydase_ssu_swvl"/>
</dbReference>
<protein>
    <recommendedName>
        <fullName evidence="4">3-isopropylmalate dehydratase</fullName>
        <ecNumber evidence="4">4.2.1.33</ecNumber>
    </recommendedName>
</protein>
<gene>
    <name evidence="10" type="primary">leuD</name>
    <name evidence="10" type="ORF">JJQ90_13790</name>
</gene>
<dbReference type="InterPro" id="IPR050075">
    <property type="entry name" value="LeuD"/>
</dbReference>
<dbReference type="NCBIfam" id="TIGR00171">
    <property type="entry name" value="leuD"/>
    <property type="match status" value="1"/>
</dbReference>
<dbReference type="PANTHER" id="PTHR43345">
    <property type="entry name" value="3-ISOPROPYLMALATE DEHYDRATASE SMALL SUBUNIT 2-RELATED-RELATED"/>
    <property type="match status" value="1"/>
</dbReference>
<dbReference type="EC" id="4.2.1.33" evidence="4"/>
<keyword evidence="5" id="KW-0432">Leucine biosynthesis</keyword>
<evidence type="ECO:0000256" key="1">
    <source>
        <dbReference type="ARBA" id="ARBA00000491"/>
    </source>
</evidence>
<evidence type="ECO:0000313" key="11">
    <source>
        <dbReference type="Proteomes" id="UP000689967"/>
    </source>
</evidence>
<evidence type="ECO:0000256" key="6">
    <source>
        <dbReference type="ARBA" id="ARBA00022605"/>
    </source>
</evidence>
<evidence type="ECO:0000259" key="9">
    <source>
        <dbReference type="Pfam" id="PF00694"/>
    </source>
</evidence>
<dbReference type="EMBL" id="JAERQM010000004">
    <property type="protein sequence ID" value="MBU8544788.1"/>
    <property type="molecule type" value="Genomic_DNA"/>
</dbReference>
<evidence type="ECO:0000256" key="2">
    <source>
        <dbReference type="ARBA" id="ARBA00002695"/>
    </source>
</evidence>
<evidence type="ECO:0000256" key="5">
    <source>
        <dbReference type="ARBA" id="ARBA00022430"/>
    </source>
</evidence>
<accession>A0ABS6H7W0</accession>
<feature type="domain" description="Aconitase A/isopropylmalate dehydratase small subunit swivel" evidence="9">
    <location>
        <begin position="1"/>
        <end position="122"/>
    </location>
</feature>
<keyword evidence="11" id="KW-1185">Reference proteome</keyword>
<dbReference type="RefSeq" id="WP_216876359.1">
    <property type="nucleotide sequence ID" value="NZ_JAERQM010000004.1"/>
</dbReference>
<dbReference type="GO" id="GO:0003861">
    <property type="term" value="F:3-isopropylmalate dehydratase activity"/>
    <property type="evidence" value="ECO:0007669"/>
    <property type="project" value="UniProtKB-EC"/>
</dbReference>
<comment type="function">
    <text evidence="2">Catalyzes the isomerization between 2-isopropylmalate and 3-isopropylmalate, via the formation of 2-isopropylmaleate.</text>
</comment>
<name>A0ABS6H7W0_9PROT</name>
<evidence type="ECO:0000256" key="7">
    <source>
        <dbReference type="ARBA" id="ARBA00023239"/>
    </source>
</evidence>
<dbReference type="InterPro" id="IPR004431">
    <property type="entry name" value="3-IsopropMal_deHydase_ssu"/>
</dbReference>
<evidence type="ECO:0000313" key="10">
    <source>
        <dbReference type="EMBL" id="MBU8544788.1"/>
    </source>
</evidence>
<keyword evidence="6" id="KW-0028">Amino-acid biosynthesis</keyword>
<keyword evidence="8" id="KW-0100">Branched-chain amino acid biosynthesis</keyword>
<dbReference type="Proteomes" id="UP000689967">
    <property type="component" value="Unassembled WGS sequence"/>
</dbReference>
<evidence type="ECO:0000256" key="8">
    <source>
        <dbReference type="ARBA" id="ARBA00023304"/>
    </source>
</evidence>
<keyword evidence="7 10" id="KW-0456">Lyase</keyword>
<proteinExistence type="predicted"/>
<dbReference type="NCBIfam" id="NF002458">
    <property type="entry name" value="PRK01641.1"/>
    <property type="match status" value="1"/>
</dbReference>